<dbReference type="EMBL" id="AY952818">
    <property type="protein sequence ID" value="AAX55855.1"/>
    <property type="molecule type" value="Genomic_DNA"/>
</dbReference>
<keyword evidence="1" id="KW-1133">Transmembrane helix</keyword>
<evidence type="ECO:0000256" key="1">
    <source>
        <dbReference type="SAM" id="Phobius"/>
    </source>
</evidence>
<feature type="non-terminal residue" evidence="2">
    <location>
        <position position="76"/>
    </location>
</feature>
<sequence>GFLRCSPSYNSMLYMAVLQMDLIALGISLPTCRSYMARGQMILYHSHAGIKQIINMWQSQDKQCMPLHPRTCLSGG</sequence>
<organism evidence="2">
    <name type="scientific">Human immunodeficiency virus type 1</name>
    <name type="common">HIV-1</name>
    <dbReference type="NCBI Taxonomy" id="11676"/>
    <lineage>
        <taxon>Viruses</taxon>
        <taxon>Riboviria</taxon>
        <taxon>Pararnavirae</taxon>
        <taxon>Artverviricota</taxon>
        <taxon>Revtraviricetes</taxon>
        <taxon>Ortervirales</taxon>
        <taxon>Retroviridae</taxon>
        <taxon>Orthoretrovirinae</taxon>
        <taxon>Lentivirus</taxon>
        <taxon>Lentivirus humimdef1</taxon>
    </lineage>
</organism>
<accession>Q58GN8</accession>
<dbReference type="GO" id="GO:0019031">
    <property type="term" value="C:viral envelope"/>
    <property type="evidence" value="ECO:0007669"/>
    <property type="project" value="UniProtKB-KW"/>
</dbReference>
<keyword evidence="2" id="KW-0261">Viral envelope protein</keyword>
<organismHost>
    <name type="scientific">Homo sapiens</name>
    <name type="common">Human</name>
    <dbReference type="NCBI Taxonomy" id="9606"/>
</organismHost>
<keyword evidence="2" id="KW-0946">Virion</keyword>
<name>Q58GN8_HV1</name>
<keyword evidence="1" id="KW-0472">Membrane</keyword>
<proteinExistence type="predicted"/>
<protein>
    <submittedName>
        <fullName evidence="2">Envelope glycoprotein</fullName>
    </submittedName>
</protein>
<feature type="transmembrane region" description="Helical" evidence="1">
    <location>
        <begin position="12"/>
        <end position="32"/>
    </location>
</feature>
<feature type="non-terminal residue" evidence="2">
    <location>
        <position position="1"/>
    </location>
</feature>
<evidence type="ECO:0000313" key="2">
    <source>
        <dbReference type="EMBL" id="AAX55855.1"/>
    </source>
</evidence>
<keyword evidence="1" id="KW-0812">Transmembrane</keyword>
<gene>
    <name evidence="2" type="primary">env</name>
</gene>
<reference evidence="2" key="1">
    <citation type="submission" date="2005-03" db="EMBL/GenBank/DDBJ databases">
        <title>Genetic Diversity of HIV-1 Subtypes Circulating in Northern Kenya.</title>
        <authorList>
            <person name="Khamadi S.A."/>
            <person name="Ochieng W."/>
            <person name="Lihana R.W."/>
            <person name="Kiptoo M.K."/>
            <person name="Kinyua J.G."/>
            <person name="Lagat N."/>
            <person name="Muriuki J."/>
            <person name="Mwangi J."/>
            <person name="Pelle R."/>
            <person name="Muigai A."/>
            <person name="Carter J."/>
            <person name="Yamada R."/>
            <person name="Mpoke S."/>
        </authorList>
    </citation>
    <scope>NUCLEOTIDE SEQUENCE</scope>
    <source>
        <strain evidence="2">MYDH042</strain>
    </source>
</reference>